<accession>B2IVU5</accession>
<dbReference type="Pfam" id="PF13401">
    <property type="entry name" value="AAA_22"/>
    <property type="match status" value="1"/>
</dbReference>
<organism evidence="3 4">
    <name type="scientific">Nostoc punctiforme (strain ATCC 29133 / PCC 73102)</name>
    <dbReference type="NCBI Taxonomy" id="63737"/>
    <lineage>
        <taxon>Bacteria</taxon>
        <taxon>Bacillati</taxon>
        <taxon>Cyanobacteriota</taxon>
        <taxon>Cyanophyceae</taxon>
        <taxon>Nostocales</taxon>
        <taxon>Nostocaceae</taxon>
        <taxon>Nostoc</taxon>
    </lineage>
</organism>
<dbReference type="SUPFAM" id="SSF52540">
    <property type="entry name" value="P-loop containing nucleoside triphosphate hydrolases"/>
    <property type="match status" value="2"/>
</dbReference>
<dbReference type="EMBL" id="CP001037">
    <property type="protein sequence ID" value="ACC82908.1"/>
    <property type="molecule type" value="Genomic_DNA"/>
</dbReference>
<evidence type="ECO:0000259" key="2">
    <source>
        <dbReference type="Pfam" id="PF13401"/>
    </source>
</evidence>
<sequence length="574" mass="65207">MTSGALPANPFVAAGMIEDPRLFVGRKDELHAIASRMKGDQPTSINIVGEKHIGKSSLLHYFVLTWEQRVLNSSSYVVIYLPLRGVDCQTETGFYEAVAEGLLSHVQGWQQRSLQNCWKTKPLNRQAFSDAVKEWKQQRKLPVLCLDDFESLLKYPDKFDNGFYDNLRSLMESNALMLVVAWIFGVLRVYFWLPELLWILTLFLLFPNGKRVNCLRYLPPRFDELIILPLPFMDMMIVEAYRKNPDAARETINYLITSTNQQKVAAQAISGIAVDILNRCQRLTDILEIANQLAWIPSPPPKELGVVLPEFLDISQNVRASEEATSPHRKYELLNIPITALRQLGQSLALTKDASVAVSFGNTAQSWLTILETAQCTLEEQAQQSKEIRQVYIAGNSLDYETPKDRFKGRVDIFREIESLTLSEQPLVLLLYGGRRTRKTSALKYLLYRIQANIVPLLVDLQGAPSATTLKGLAENLAQQIIEAARRLPRKVYLPNPDASKLAEDPFSALQTWLAEIERNNSGKQFLLCLDEYERLGEVVKATSSRAPLNFIRNLLQHQRQWILLFSGSQELSR</sequence>
<dbReference type="STRING" id="63737.Npun_R4546"/>
<keyword evidence="1" id="KW-0472">Membrane</keyword>
<dbReference type="PhylomeDB" id="B2IVU5"/>
<evidence type="ECO:0000313" key="4">
    <source>
        <dbReference type="Proteomes" id="UP000001191"/>
    </source>
</evidence>
<keyword evidence="4" id="KW-1185">Reference proteome</keyword>
<reference evidence="3 4" key="2">
    <citation type="journal article" date="2013" name="Plant Physiol.">
        <title>A Nostoc punctiforme Sugar Transporter Necessary to Establish a Cyanobacterium-Plant Symbiosis.</title>
        <authorList>
            <person name="Ekman M."/>
            <person name="Picossi S."/>
            <person name="Campbell E.L."/>
            <person name="Meeks J.C."/>
            <person name="Flores E."/>
        </authorList>
    </citation>
    <scope>NUCLEOTIDE SEQUENCE [LARGE SCALE GENOMIC DNA]</scope>
    <source>
        <strain evidence="4">ATCC 29133 / PCC 73102</strain>
    </source>
</reference>
<dbReference type="Proteomes" id="UP000001191">
    <property type="component" value="Chromosome"/>
</dbReference>
<dbReference type="Gene3D" id="3.40.50.300">
    <property type="entry name" value="P-loop containing nucleotide triphosphate hydrolases"/>
    <property type="match status" value="2"/>
</dbReference>
<dbReference type="HOGENOM" id="CLU_474735_0_0_3"/>
<evidence type="ECO:0000313" key="3">
    <source>
        <dbReference type="EMBL" id="ACC82908.1"/>
    </source>
</evidence>
<evidence type="ECO:0000256" key="1">
    <source>
        <dbReference type="SAM" id="Phobius"/>
    </source>
</evidence>
<keyword evidence="1" id="KW-1133">Transmembrane helix</keyword>
<dbReference type="AlphaFoldDB" id="B2IVU5"/>
<dbReference type="GO" id="GO:0016887">
    <property type="term" value="F:ATP hydrolysis activity"/>
    <property type="evidence" value="ECO:0007669"/>
    <property type="project" value="InterPro"/>
</dbReference>
<proteinExistence type="predicted"/>
<name>B2IVU5_NOSP7</name>
<dbReference type="RefSeq" id="WP_012410869.1">
    <property type="nucleotide sequence ID" value="NC_010628.1"/>
</dbReference>
<dbReference type="KEGG" id="npu:Npun_R4546"/>
<feature type="domain" description="ORC1/DEAH AAA+ ATPase" evidence="2">
    <location>
        <begin position="42"/>
        <end position="180"/>
    </location>
</feature>
<gene>
    <name evidence="3" type="ordered locus">Npun_R4546</name>
</gene>
<feature type="transmembrane region" description="Helical" evidence="1">
    <location>
        <begin position="176"/>
        <end position="206"/>
    </location>
</feature>
<dbReference type="OrthoDB" id="478265at2"/>
<dbReference type="eggNOG" id="COG1672">
    <property type="taxonomic scope" value="Bacteria"/>
</dbReference>
<dbReference type="PANTHER" id="PTHR34301">
    <property type="entry name" value="DNA-BINDING PROTEIN-RELATED"/>
    <property type="match status" value="1"/>
</dbReference>
<keyword evidence="1" id="KW-0812">Transmembrane</keyword>
<dbReference type="InterPro" id="IPR049945">
    <property type="entry name" value="AAA_22"/>
</dbReference>
<protein>
    <recommendedName>
        <fullName evidence="2">ORC1/DEAH AAA+ ATPase domain-containing protein</fullName>
    </recommendedName>
</protein>
<dbReference type="PANTHER" id="PTHR34301:SF8">
    <property type="entry name" value="ATPASE DOMAIN-CONTAINING PROTEIN"/>
    <property type="match status" value="1"/>
</dbReference>
<dbReference type="InterPro" id="IPR027417">
    <property type="entry name" value="P-loop_NTPase"/>
</dbReference>
<dbReference type="EnsemblBacteria" id="ACC82908">
    <property type="protein sequence ID" value="ACC82908"/>
    <property type="gene ID" value="Npun_R4546"/>
</dbReference>
<reference evidence="4" key="1">
    <citation type="submission" date="2008-04" db="EMBL/GenBank/DDBJ databases">
        <title>Complete sequence of chromosome of Nostoc punctiforme ATCC 29133.</title>
        <authorList>
            <consortium name="US DOE Joint Genome Institute"/>
            <person name="Copeland A."/>
            <person name="Lucas S."/>
            <person name="Lapidus A."/>
            <person name="Glavina del Rio T."/>
            <person name="Dalin E."/>
            <person name="Tice H."/>
            <person name="Pitluck S."/>
            <person name="Chain P."/>
            <person name="Malfatti S."/>
            <person name="Shin M."/>
            <person name="Vergez L."/>
            <person name="Schmutz J."/>
            <person name="Larimer F."/>
            <person name="Land M."/>
            <person name="Hauser L."/>
            <person name="Kyrpides N."/>
            <person name="Kim E."/>
            <person name="Meeks J.C."/>
            <person name="Elhai J."/>
            <person name="Campbell E.L."/>
            <person name="Thiel T."/>
            <person name="Longmire J."/>
            <person name="Potts M."/>
            <person name="Atlas R."/>
        </authorList>
    </citation>
    <scope>NUCLEOTIDE SEQUENCE [LARGE SCALE GENOMIC DNA]</scope>
    <source>
        <strain evidence="4">ATCC 29133 / PCC 73102</strain>
    </source>
</reference>